<dbReference type="eggNOG" id="COG2207">
    <property type="taxonomic scope" value="Bacteria"/>
</dbReference>
<sequence length="265" mass="28136">MRLRMGAGAPGVERLAAAFDGRAFAPHRHDTYAIGITTHGVQSFRYRGARRACLAGQMHVLHPDEMHDGAAGAPGGFGYRILYVDPALILAALDGRPLPFIADPVVGATAIDPVLLQGLADLDAPLGDIESAELVGGLADMLGRLDGSIPQAAPGGRLPVAALERVRRLIADDPATRHTAAALEAVSGLDRWTLARQFRRAFGTSPSRYRTMRQLDLARAAMRRGMALSEAALDAGFADQSHMSRAFKRGYGLTPARWAGAVAAR</sequence>
<dbReference type="GO" id="GO:0003700">
    <property type="term" value="F:DNA-binding transcription factor activity"/>
    <property type="evidence" value="ECO:0007669"/>
    <property type="project" value="InterPro"/>
</dbReference>
<dbReference type="GO" id="GO:0043565">
    <property type="term" value="F:sequence-specific DNA binding"/>
    <property type="evidence" value="ECO:0007669"/>
    <property type="project" value="InterPro"/>
</dbReference>
<organism evidence="5 6">
    <name type="scientific">Tistrella mobilis (strain KA081020-065)</name>
    <dbReference type="NCBI Taxonomy" id="1110502"/>
    <lineage>
        <taxon>Bacteria</taxon>
        <taxon>Pseudomonadati</taxon>
        <taxon>Pseudomonadota</taxon>
        <taxon>Alphaproteobacteria</taxon>
        <taxon>Geminicoccales</taxon>
        <taxon>Geminicoccaceae</taxon>
        <taxon>Tistrella</taxon>
    </lineage>
</organism>
<keyword evidence="3" id="KW-0804">Transcription</keyword>
<evidence type="ECO:0000313" key="6">
    <source>
        <dbReference type="Proteomes" id="UP000005258"/>
    </source>
</evidence>
<dbReference type="InterPro" id="IPR037923">
    <property type="entry name" value="HTH-like"/>
</dbReference>
<dbReference type="Proteomes" id="UP000005258">
    <property type="component" value="Chromosome"/>
</dbReference>
<dbReference type="PATRIC" id="fig|1110502.3.peg.3035"/>
<keyword evidence="6" id="KW-1185">Reference proteome</keyword>
<dbReference type="STRING" id="1110502.TMO_2959"/>
<gene>
    <name evidence="5" type="primary">ybfI</name>
    <name evidence="5" type="ordered locus">TMO_2959</name>
</gene>
<evidence type="ECO:0000256" key="1">
    <source>
        <dbReference type="ARBA" id="ARBA00023015"/>
    </source>
</evidence>
<dbReference type="PANTHER" id="PTHR46796">
    <property type="entry name" value="HTH-TYPE TRANSCRIPTIONAL ACTIVATOR RHAS-RELATED"/>
    <property type="match status" value="1"/>
</dbReference>
<dbReference type="InterPro" id="IPR050204">
    <property type="entry name" value="AraC_XylS_family_regulators"/>
</dbReference>
<evidence type="ECO:0000256" key="3">
    <source>
        <dbReference type="ARBA" id="ARBA00023163"/>
    </source>
</evidence>
<dbReference type="KEGG" id="tmo:TMO_2959"/>
<name>I3TPV9_TISMK</name>
<dbReference type="InterPro" id="IPR018060">
    <property type="entry name" value="HTH_AraC"/>
</dbReference>
<evidence type="ECO:0000259" key="4">
    <source>
        <dbReference type="PROSITE" id="PS01124"/>
    </source>
</evidence>
<dbReference type="EMBL" id="CP003236">
    <property type="protein sequence ID" value="AFK54797.1"/>
    <property type="molecule type" value="Genomic_DNA"/>
</dbReference>
<dbReference type="PANTHER" id="PTHR46796:SF2">
    <property type="entry name" value="TRANSCRIPTIONAL REGULATORY PROTEIN"/>
    <property type="match status" value="1"/>
</dbReference>
<keyword evidence="2" id="KW-0238">DNA-binding</keyword>
<protein>
    <submittedName>
        <fullName evidence="5">Transcriptional regulator, AraC family</fullName>
    </submittedName>
</protein>
<dbReference type="SMART" id="SM00342">
    <property type="entry name" value="HTH_ARAC"/>
    <property type="match status" value="1"/>
</dbReference>
<keyword evidence="1" id="KW-0805">Transcription regulation</keyword>
<evidence type="ECO:0000313" key="5">
    <source>
        <dbReference type="EMBL" id="AFK54797.1"/>
    </source>
</evidence>
<feature type="domain" description="HTH araC/xylS-type" evidence="4">
    <location>
        <begin position="164"/>
        <end position="261"/>
    </location>
</feature>
<accession>I3TPV9</accession>
<dbReference type="PROSITE" id="PS01124">
    <property type="entry name" value="HTH_ARAC_FAMILY_2"/>
    <property type="match status" value="1"/>
</dbReference>
<dbReference type="Pfam" id="PF02311">
    <property type="entry name" value="AraC_binding"/>
    <property type="match status" value="1"/>
</dbReference>
<evidence type="ECO:0000256" key="2">
    <source>
        <dbReference type="ARBA" id="ARBA00023125"/>
    </source>
</evidence>
<dbReference type="Gene3D" id="1.10.10.60">
    <property type="entry name" value="Homeodomain-like"/>
    <property type="match status" value="1"/>
</dbReference>
<dbReference type="InterPro" id="IPR009057">
    <property type="entry name" value="Homeodomain-like_sf"/>
</dbReference>
<reference evidence="5 6" key="1">
    <citation type="journal article" date="2012" name="J. Am. Chem. Soc.">
        <title>Bacterial biosynthesis and maturation of the didemnin anti-cancer agents.</title>
        <authorList>
            <person name="Xu Y."/>
            <person name="Kersten R.D."/>
            <person name="Nam S.J."/>
            <person name="Lu L."/>
            <person name="Al-Suwailem A.M."/>
            <person name="Zheng H."/>
            <person name="Fenical W."/>
            <person name="Dorrestein P.C."/>
            <person name="Moore B.S."/>
            <person name="Qian P.Y."/>
        </authorList>
    </citation>
    <scope>NUCLEOTIDE SEQUENCE [LARGE SCALE GENOMIC DNA]</scope>
    <source>
        <strain evidence="5 6">KA081020-065</strain>
    </source>
</reference>
<dbReference type="InterPro" id="IPR003313">
    <property type="entry name" value="AraC-bd"/>
</dbReference>
<proteinExistence type="predicted"/>
<dbReference type="Pfam" id="PF12833">
    <property type="entry name" value="HTH_18"/>
    <property type="match status" value="1"/>
</dbReference>
<dbReference type="SUPFAM" id="SSF46689">
    <property type="entry name" value="Homeodomain-like"/>
    <property type="match status" value="2"/>
</dbReference>
<dbReference type="HOGENOM" id="CLU_000445_88_16_5"/>
<dbReference type="AlphaFoldDB" id="I3TPV9"/>
<dbReference type="SUPFAM" id="SSF51215">
    <property type="entry name" value="Regulatory protein AraC"/>
    <property type="match status" value="1"/>
</dbReference>